<sequence>MKIAMIGQKGIPSRAGGIEIHVEEISKRLVYLGYEVEVYCRRGYCDKEFSDNKYQGITVKYTPYIKSKHLDSITHTFTSTIRALFSNCDIFHYHALGPSTMAFIPRLFGKKVVCTVHGLDWQRGKWGKFASKYLKFGEYATAKFSHKTINVSKNLVKYYREKYNLETSYIPNGVERPDLVKPLIIKEKYNLGKDDYILFLARLVPEKGIHYLIDAFNRIKTEKKLVIAGGASHSEGYESELRKMAKENKNIIFTGFVKELELAELYSNAYFYVLPSDIEGLPISLLEAMSYGNCCLVSDIAENTDVIGSIGYSFKKANVDDLEKKLNMLLENKSKVLKVRDLAAQYILNKYNWDQISINTKHIYMEIMGTKKKITDKWRLGNDGKRHTIN</sequence>
<evidence type="ECO:0000259" key="2">
    <source>
        <dbReference type="Pfam" id="PF00534"/>
    </source>
</evidence>
<dbReference type="PANTHER" id="PTHR46401:SF2">
    <property type="entry name" value="GLYCOSYLTRANSFERASE WBBK-RELATED"/>
    <property type="match status" value="1"/>
</dbReference>
<dbReference type="RefSeq" id="WP_137697385.1">
    <property type="nucleotide sequence ID" value="NZ_CP061336.1"/>
</dbReference>
<dbReference type="EMBL" id="CP061336">
    <property type="protein sequence ID" value="QNU66618.1"/>
    <property type="molecule type" value="Genomic_DNA"/>
</dbReference>
<dbReference type="SUPFAM" id="SSF53756">
    <property type="entry name" value="UDP-Glycosyltransferase/glycogen phosphorylase"/>
    <property type="match status" value="1"/>
</dbReference>
<dbReference type="Pfam" id="PF13439">
    <property type="entry name" value="Glyco_transf_4"/>
    <property type="match status" value="1"/>
</dbReference>
<feature type="domain" description="Glycosyl transferase family 1" evidence="2">
    <location>
        <begin position="186"/>
        <end position="336"/>
    </location>
</feature>
<dbReference type="AlphaFoldDB" id="A0A4U7JFY1"/>
<evidence type="ECO:0000259" key="3">
    <source>
        <dbReference type="Pfam" id="PF13439"/>
    </source>
</evidence>
<reference evidence="4 5" key="1">
    <citation type="submission" date="2020-09" db="EMBL/GenBank/DDBJ databases">
        <title>Characterization and genome sequencing of Ruminiclostridium sp. nov. MA18.</title>
        <authorList>
            <person name="Rettenmaier R."/>
            <person name="Kowollik M.-L."/>
            <person name="Liebl W."/>
            <person name="Zverlov V."/>
        </authorList>
    </citation>
    <scope>NUCLEOTIDE SEQUENCE [LARGE SCALE GENOMIC DNA]</scope>
    <source>
        <strain evidence="4 5">MA18</strain>
    </source>
</reference>
<dbReference type="OrthoDB" id="9771846at2"/>
<evidence type="ECO:0000313" key="5">
    <source>
        <dbReference type="Proteomes" id="UP000306409"/>
    </source>
</evidence>
<dbReference type="InterPro" id="IPR028098">
    <property type="entry name" value="Glyco_trans_4-like_N"/>
</dbReference>
<dbReference type="CDD" id="cd03801">
    <property type="entry name" value="GT4_PimA-like"/>
    <property type="match status" value="1"/>
</dbReference>
<keyword evidence="5" id="KW-1185">Reference proteome</keyword>
<dbReference type="Proteomes" id="UP000306409">
    <property type="component" value="Chromosome"/>
</dbReference>
<organism evidence="4 5">
    <name type="scientific">Ruminiclostridium herbifermentans</name>
    <dbReference type="NCBI Taxonomy" id="2488810"/>
    <lineage>
        <taxon>Bacteria</taxon>
        <taxon>Bacillati</taxon>
        <taxon>Bacillota</taxon>
        <taxon>Clostridia</taxon>
        <taxon>Eubacteriales</taxon>
        <taxon>Oscillospiraceae</taxon>
        <taxon>Ruminiclostridium</taxon>
    </lineage>
</organism>
<keyword evidence="1 4" id="KW-0808">Transferase</keyword>
<gene>
    <name evidence="4" type="ORF">EHE19_017490</name>
</gene>
<protein>
    <submittedName>
        <fullName evidence="4">Glycosyltransferase family 4 protein</fullName>
    </submittedName>
</protein>
<feature type="domain" description="Glycosyltransferase subfamily 4-like N-terminal" evidence="3">
    <location>
        <begin position="16"/>
        <end position="175"/>
    </location>
</feature>
<evidence type="ECO:0000256" key="1">
    <source>
        <dbReference type="ARBA" id="ARBA00022679"/>
    </source>
</evidence>
<dbReference type="Pfam" id="PF00534">
    <property type="entry name" value="Glycos_transf_1"/>
    <property type="match status" value="1"/>
</dbReference>
<accession>A0A4U7JFY1</accession>
<name>A0A4U7JFY1_9FIRM</name>
<dbReference type="InterPro" id="IPR001296">
    <property type="entry name" value="Glyco_trans_1"/>
</dbReference>
<evidence type="ECO:0000313" key="4">
    <source>
        <dbReference type="EMBL" id="QNU66618.1"/>
    </source>
</evidence>
<dbReference type="KEGG" id="rher:EHE19_017490"/>
<proteinExistence type="predicted"/>
<dbReference type="GO" id="GO:0016757">
    <property type="term" value="F:glycosyltransferase activity"/>
    <property type="evidence" value="ECO:0007669"/>
    <property type="project" value="InterPro"/>
</dbReference>
<dbReference type="PANTHER" id="PTHR46401">
    <property type="entry name" value="GLYCOSYLTRANSFERASE WBBK-RELATED"/>
    <property type="match status" value="1"/>
</dbReference>
<dbReference type="Gene3D" id="3.40.50.2000">
    <property type="entry name" value="Glycogen Phosphorylase B"/>
    <property type="match status" value="2"/>
</dbReference>